<proteinExistence type="predicted"/>
<dbReference type="EMBL" id="BAABME010008169">
    <property type="protein sequence ID" value="GAA0172520.1"/>
    <property type="molecule type" value="Genomic_DNA"/>
</dbReference>
<organism evidence="2 3">
    <name type="scientific">Lithospermum erythrorhizon</name>
    <name type="common">Purple gromwell</name>
    <name type="synonym">Lithospermum officinale var. erythrorhizon</name>
    <dbReference type="NCBI Taxonomy" id="34254"/>
    <lineage>
        <taxon>Eukaryota</taxon>
        <taxon>Viridiplantae</taxon>
        <taxon>Streptophyta</taxon>
        <taxon>Embryophyta</taxon>
        <taxon>Tracheophyta</taxon>
        <taxon>Spermatophyta</taxon>
        <taxon>Magnoliopsida</taxon>
        <taxon>eudicotyledons</taxon>
        <taxon>Gunneridae</taxon>
        <taxon>Pentapetalae</taxon>
        <taxon>asterids</taxon>
        <taxon>lamiids</taxon>
        <taxon>Boraginales</taxon>
        <taxon>Boraginaceae</taxon>
        <taxon>Boraginoideae</taxon>
        <taxon>Lithospermeae</taxon>
        <taxon>Lithospermum</taxon>
    </lineage>
</organism>
<comment type="caution">
    <text evidence="2">The sequence shown here is derived from an EMBL/GenBank/DDBJ whole genome shotgun (WGS) entry which is preliminary data.</text>
</comment>
<evidence type="ECO:0000313" key="2">
    <source>
        <dbReference type="EMBL" id="GAA0172520.1"/>
    </source>
</evidence>
<reference evidence="2 3" key="1">
    <citation type="submission" date="2024-01" db="EMBL/GenBank/DDBJ databases">
        <title>The complete chloroplast genome sequence of Lithospermum erythrorhizon: insights into the phylogenetic relationship among Boraginaceae species and the maternal lineages of purple gromwells.</title>
        <authorList>
            <person name="Okada T."/>
            <person name="Watanabe K."/>
        </authorList>
    </citation>
    <scope>NUCLEOTIDE SEQUENCE [LARGE SCALE GENOMIC DNA]</scope>
</reference>
<gene>
    <name evidence="2" type="ORF">LIER_26329</name>
</gene>
<name>A0AAV3RBM4_LITER</name>
<accession>A0AAV3RBM4</accession>
<evidence type="ECO:0000313" key="3">
    <source>
        <dbReference type="Proteomes" id="UP001454036"/>
    </source>
</evidence>
<feature type="region of interest" description="Disordered" evidence="1">
    <location>
        <begin position="114"/>
        <end position="135"/>
    </location>
</feature>
<dbReference type="AlphaFoldDB" id="A0AAV3RBM4"/>
<sequence length="169" mass="18780">MLVDIGSSTDILYLSTYDKLRFPRNMLQPMHIVDIPDSSYNGLIGGPILTILRAIASPLHLKMKFPTAGGIGKICGNKKKARMCYQTSIPPLGKEPKTARKCGLENHLKVMSTRGEAQENDNSPNEGENLKIPVPHEEIAKVPFVEEEPEKTFHIGTMLEESHKENSLD</sequence>
<dbReference type="Proteomes" id="UP001454036">
    <property type="component" value="Unassembled WGS sequence"/>
</dbReference>
<protein>
    <submittedName>
        <fullName evidence="2">Uncharacterized protein</fullName>
    </submittedName>
</protein>
<keyword evidence="3" id="KW-1185">Reference proteome</keyword>
<evidence type="ECO:0000256" key="1">
    <source>
        <dbReference type="SAM" id="MobiDB-lite"/>
    </source>
</evidence>